<accession>A0AAV6V550</accession>
<feature type="compositionally biased region" description="Basic and acidic residues" evidence="1">
    <location>
        <begin position="34"/>
        <end position="53"/>
    </location>
</feature>
<keyword evidence="3" id="KW-1185">Reference proteome</keyword>
<dbReference type="EMBL" id="JAFNEN010000168">
    <property type="protein sequence ID" value="KAG8191030.1"/>
    <property type="molecule type" value="Genomic_DNA"/>
</dbReference>
<proteinExistence type="predicted"/>
<feature type="region of interest" description="Disordered" evidence="1">
    <location>
        <begin position="34"/>
        <end position="64"/>
    </location>
</feature>
<reference evidence="2 3" key="1">
    <citation type="journal article" date="2022" name="Nat. Ecol. Evol.">
        <title>A masculinizing supergene underlies an exaggerated male reproductive morph in a spider.</title>
        <authorList>
            <person name="Hendrickx F."/>
            <person name="De Corte Z."/>
            <person name="Sonet G."/>
            <person name="Van Belleghem S.M."/>
            <person name="Kostlbacher S."/>
            <person name="Vangestel C."/>
        </authorList>
    </citation>
    <scope>NUCLEOTIDE SEQUENCE [LARGE SCALE GENOMIC DNA]</scope>
    <source>
        <strain evidence="2">W744_W776</strain>
    </source>
</reference>
<organism evidence="2 3">
    <name type="scientific">Oedothorax gibbosus</name>
    <dbReference type="NCBI Taxonomy" id="931172"/>
    <lineage>
        <taxon>Eukaryota</taxon>
        <taxon>Metazoa</taxon>
        <taxon>Ecdysozoa</taxon>
        <taxon>Arthropoda</taxon>
        <taxon>Chelicerata</taxon>
        <taxon>Arachnida</taxon>
        <taxon>Araneae</taxon>
        <taxon>Araneomorphae</taxon>
        <taxon>Entelegynae</taxon>
        <taxon>Araneoidea</taxon>
        <taxon>Linyphiidae</taxon>
        <taxon>Erigoninae</taxon>
        <taxon>Oedothorax</taxon>
    </lineage>
</organism>
<name>A0AAV6V550_9ARAC</name>
<evidence type="ECO:0000313" key="3">
    <source>
        <dbReference type="Proteomes" id="UP000827092"/>
    </source>
</evidence>
<evidence type="ECO:0000313" key="2">
    <source>
        <dbReference type="EMBL" id="KAG8191030.1"/>
    </source>
</evidence>
<sequence>MWEFLLNFSKKNHSTPQLFSTKFTCGQKEPERPWETFDWNKTREEREKKDRSPHPFLHPPHDVIPIPKCSSTSHIFGPPKMGLLATFGRRKLESQP</sequence>
<dbReference type="Proteomes" id="UP000827092">
    <property type="component" value="Unassembled WGS sequence"/>
</dbReference>
<dbReference type="AlphaFoldDB" id="A0AAV6V550"/>
<evidence type="ECO:0000256" key="1">
    <source>
        <dbReference type="SAM" id="MobiDB-lite"/>
    </source>
</evidence>
<protein>
    <submittedName>
        <fullName evidence="2">Uncharacterized protein</fullName>
    </submittedName>
</protein>
<comment type="caution">
    <text evidence="2">The sequence shown here is derived from an EMBL/GenBank/DDBJ whole genome shotgun (WGS) entry which is preliminary data.</text>
</comment>
<gene>
    <name evidence="2" type="ORF">JTE90_029473</name>
</gene>